<feature type="domain" description="Transcription regulator PadR N-terminal" evidence="1">
    <location>
        <begin position="30"/>
        <end position="97"/>
    </location>
</feature>
<evidence type="ECO:0000313" key="3">
    <source>
        <dbReference type="Proteomes" id="UP001162135"/>
    </source>
</evidence>
<dbReference type="InterPro" id="IPR005149">
    <property type="entry name" value="Tscrpt_reg_PadR_N"/>
</dbReference>
<comment type="caution">
    <text evidence="2">The sequence shown here is derived from an EMBL/GenBank/DDBJ whole genome shotgun (WGS) entry which is preliminary data.</text>
</comment>
<dbReference type="Gene3D" id="1.10.10.10">
    <property type="entry name" value="Winged helix-like DNA-binding domain superfamily/Winged helix DNA-binding domain"/>
    <property type="match status" value="1"/>
</dbReference>
<keyword evidence="3" id="KW-1185">Reference proteome</keyword>
<dbReference type="PANTHER" id="PTHR43252:SF7">
    <property type="entry name" value="TRANSCRIPTIONAL REGULATOR YQJI"/>
    <property type="match status" value="1"/>
</dbReference>
<name>A0ABT6I3R3_9GAMM</name>
<sequence length="196" mass="21650">MSSTATGSSGLPLGMPSARKLNAQELSLLLLRLLDTAPAHGSALSDRVEKLSQGFYRPSPGSLYPALYALTEHDRIAQTRAGRRKVYALTDAGRAWLGSHEGEAERVDQRLRRAGRKLSAMRRAYELNMPDEESSTLAQSMLEARMDLKAALHECLDLPPAAQRRIIQSLTQAAAFIRALDTPMAPDDEQDFRHRP</sequence>
<reference evidence="2" key="2">
    <citation type="submission" date="2017-11" db="EMBL/GenBank/DDBJ databases">
        <authorList>
            <person name="Das S.K."/>
        </authorList>
    </citation>
    <scope>NUCLEOTIDE SEQUENCE</scope>
    <source>
        <strain evidence="2">S4-41</strain>
    </source>
</reference>
<dbReference type="EMBL" id="PGFS01000001">
    <property type="protein sequence ID" value="MDH4572333.1"/>
    <property type="molecule type" value="Genomic_DNA"/>
</dbReference>
<dbReference type="InterPro" id="IPR036388">
    <property type="entry name" value="WH-like_DNA-bd_sf"/>
</dbReference>
<evidence type="ECO:0000259" key="1">
    <source>
        <dbReference type="Pfam" id="PF03551"/>
    </source>
</evidence>
<dbReference type="SUPFAM" id="SSF46785">
    <property type="entry name" value="Winged helix' DNA-binding domain"/>
    <property type="match status" value="1"/>
</dbReference>
<accession>A0ABT6I3R3</accession>
<evidence type="ECO:0000313" key="2">
    <source>
        <dbReference type="EMBL" id="MDH4572333.1"/>
    </source>
</evidence>
<reference evidence="2" key="1">
    <citation type="journal article" date="2015" name="Antonie Van Leeuwenhoek">
        <title>Comparative 16S rRNA signatures and multilocus sequence analysis for the genus Salinicola and description of Salinicola acroporae sp. nov., isolated from coral Acropora digitifera.</title>
        <authorList>
            <person name="Lepcha R.T."/>
            <person name="Poddar A."/>
            <person name="Schumann P."/>
            <person name="Das S.K."/>
        </authorList>
    </citation>
    <scope>NUCLEOTIDE SEQUENCE</scope>
    <source>
        <strain evidence="2">S4-41</strain>
    </source>
</reference>
<gene>
    <name evidence="2" type="ORF">CUR86_07555</name>
</gene>
<dbReference type="Proteomes" id="UP001162135">
    <property type="component" value="Unassembled WGS sequence"/>
</dbReference>
<organism evidence="2 3">
    <name type="scientific">Salinicola acroporae</name>
    <dbReference type="NCBI Taxonomy" id="1541440"/>
    <lineage>
        <taxon>Bacteria</taxon>
        <taxon>Pseudomonadati</taxon>
        <taxon>Pseudomonadota</taxon>
        <taxon>Gammaproteobacteria</taxon>
        <taxon>Oceanospirillales</taxon>
        <taxon>Halomonadaceae</taxon>
        <taxon>Salinicola</taxon>
    </lineage>
</organism>
<protein>
    <submittedName>
        <fullName evidence="2">PadR family transcriptional regulator</fullName>
    </submittedName>
</protein>
<dbReference type="PANTHER" id="PTHR43252">
    <property type="entry name" value="TRANSCRIPTIONAL REGULATOR YQJI"/>
    <property type="match status" value="1"/>
</dbReference>
<dbReference type="RefSeq" id="WP_110716851.1">
    <property type="nucleotide sequence ID" value="NZ_PZJW01000007.1"/>
</dbReference>
<dbReference type="InterPro" id="IPR036390">
    <property type="entry name" value="WH_DNA-bd_sf"/>
</dbReference>
<proteinExistence type="predicted"/>
<dbReference type="Pfam" id="PF03551">
    <property type="entry name" value="PadR"/>
    <property type="match status" value="1"/>
</dbReference>